<dbReference type="PROSITE" id="PS50152">
    <property type="entry name" value="25A_SYNTH_3"/>
    <property type="match status" value="1"/>
</dbReference>
<dbReference type="Pfam" id="PF10421">
    <property type="entry name" value="OAS1_C"/>
    <property type="match status" value="1"/>
</dbReference>
<dbReference type="Pfam" id="PF01909">
    <property type="entry name" value="NTP_transf_2"/>
    <property type="match status" value="1"/>
</dbReference>
<dbReference type="Gene3D" id="1.10.1410.20">
    <property type="entry name" value="2'-5'-oligoadenylate synthetase 1, domain 2"/>
    <property type="match status" value="1"/>
</dbReference>
<gene>
    <name evidence="4" type="ORF">ODALV1_LOCUS4979</name>
</gene>
<sequence length="351" mass="39769">MDSSSSSEGDASPRRTTSDLLQLISLEHRPTEAHAKKCQEITLSVVSLLEEKMGSGISGHVMVAGSFGKGTALANLSDYDIVIFFNNLEPPFWKILQTMEAILKGNAVMFRGFKWKIRSSIHLSFDIDGVQFDLAPAAQLDHNFQWTQWTCFAPNLLTPSPSQQYVKTLQKMAQMPYPETTSYMYSTSLSIDSVIFVQRQWPFIHSLIRLAKYWAHQVNISGGLLRGRSLLIETVAIHASYSLNYSDLIDSTCNLHKAFIKFLEFFSDARNMRLYVFINYQQSAIPSYIYSQKPLVLDTVNPYNNLVGPRNCSVAALKCFEDAAKITLQKLNAWESRESSCLTQFRRTLEL</sequence>
<protein>
    <submittedName>
        <fullName evidence="4">Uncharacterized protein</fullName>
    </submittedName>
</protein>
<accession>A0ABP1PXN9</accession>
<evidence type="ECO:0000313" key="5">
    <source>
        <dbReference type="Proteomes" id="UP001642540"/>
    </source>
</evidence>
<evidence type="ECO:0000259" key="2">
    <source>
        <dbReference type="Pfam" id="PF01909"/>
    </source>
</evidence>
<feature type="domain" description="2'-5'-oligoadenylate synthetase 1" evidence="3">
    <location>
        <begin position="164"/>
        <end position="311"/>
    </location>
</feature>
<dbReference type="Proteomes" id="UP001642540">
    <property type="component" value="Unassembled WGS sequence"/>
</dbReference>
<evidence type="ECO:0000259" key="3">
    <source>
        <dbReference type="Pfam" id="PF10421"/>
    </source>
</evidence>
<comment type="caution">
    <text evidence="4">The sequence shown here is derived from an EMBL/GenBank/DDBJ whole genome shotgun (WGS) entry which is preliminary data.</text>
</comment>
<evidence type="ECO:0000256" key="1">
    <source>
        <dbReference type="ARBA" id="ARBA00009526"/>
    </source>
</evidence>
<keyword evidence="5" id="KW-1185">Reference proteome</keyword>
<organism evidence="4 5">
    <name type="scientific">Orchesella dallaii</name>
    <dbReference type="NCBI Taxonomy" id="48710"/>
    <lineage>
        <taxon>Eukaryota</taxon>
        <taxon>Metazoa</taxon>
        <taxon>Ecdysozoa</taxon>
        <taxon>Arthropoda</taxon>
        <taxon>Hexapoda</taxon>
        <taxon>Collembola</taxon>
        <taxon>Entomobryomorpha</taxon>
        <taxon>Entomobryoidea</taxon>
        <taxon>Orchesellidae</taxon>
        <taxon>Orchesellinae</taxon>
        <taxon>Orchesella</taxon>
    </lineage>
</organism>
<name>A0ABP1PXN9_9HEXA</name>
<feature type="domain" description="Polymerase nucleotidyl transferase" evidence="2">
    <location>
        <begin position="60"/>
        <end position="90"/>
    </location>
</feature>
<dbReference type="SUPFAM" id="SSF81301">
    <property type="entry name" value="Nucleotidyltransferase"/>
    <property type="match status" value="1"/>
</dbReference>
<proteinExistence type="inferred from homology"/>
<comment type="similarity">
    <text evidence="1">Belongs to the 2-5A synthase family.</text>
</comment>
<dbReference type="EMBL" id="CAXLJM020000015">
    <property type="protein sequence ID" value="CAL8081646.1"/>
    <property type="molecule type" value="Genomic_DNA"/>
</dbReference>
<dbReference type="InterPro" id="IPR002934">
    <property type="entry name" value="Polymerase_NTP_transf_dom"/>
</dbReference>
<dbReference type="PANTHER" id="PTHR11258:SF11">
    <property type="entry name" value="C2H2-TYPE DOMAIN-CONTAINING PROTEIN"/>
    <property type="match status" value="1"/>
</dbReference>
<evidence type="ECO:0000313" key="4">
    <source>
        <dbReference type="EMBL" id="CAL8081646.1"/>
    </source>
</evidence>
<dbReference type="PANTHER" id="PTHR11258">
    <property type="entry name" value="2-5 OLIGOADENYLATE SYNTHETASE"/>
    <property type="match status" value="1"/>
</dbReference>
<dbReference type="InterPro" id="IPR043519">
    <property type="entry name" value="NT_sf"/>
</dbReference>
<dbReference type="Gene3D" id="3.30.460.10">
    <property type="entry name" value="Beta Polymerase, domain 2"/>
    <property type="match status" value="1"/>
</dbReference>
<dbReference type="InterPro" id="IPR018952">
    <property type="entry name" value="2-5-oligoAdlate_synth_1_dom2/C"/>
</dbReference>
<reference evidence="4 5" key="1">
    <citation type="submission" date="2024-08" db="EMBL/GenBank/DDBJ databases">
        <authorList>
            <person name="Cucini C."/>
            <person name="Frati F."/>
        </authorList>
    </citation>
    <scope>NUCLEOTIDE SEQUENCE [LARGE SCALE GENOMIC DNA]</scope>
</reference>
<dbReference type="SUPFAM" id="SSF81631">
    <property type="entry name" value="PAP/OAS1 substrate-binding domain"/>
    <property type="match status" value="1"/>
</dbReference>